<dbReference type="GO" id="GO:0008233">
    <property type="term" value="F:peptidase activity"/>
    <property type="evidence" value="ECO:0007669"/>
    <property type="project" value="UniProtKB-KW"/>
</dbReference>
<protein>
    <submittedName>
        <fullName evidence="3">Inhibitor of cysteine protease 2</fullName>
    </submittedName>
</protein>
<feature type="compositionally biased region" description="Basic and acidic residues" evidence="1">
    <location>
        <begin position="132"/>
        <end position="151"/>
    </location>
</feature>
<proteinExistence type="predicted"/>
<dbReference type="Proteomes" id="UP000221165">
    <property type="component" value="Unassembled WGS sequence"/>
</dbReference>
<dbReference type="VEuPathDB" id="ToxoDB:CSUI_002142"/>
<feature type="region of interest" description="Disordered" evidence="1">
    <location>
        <begin position="126"/>
        <end position="151"/>
    </location>
</feature>
<keyword evidence="3" id="KW-0378">Hydrolase</keyword>
<keyword evidence="3" id="KW-0645">Protease</keyword>
<feature type="signal peptide" evidence="2">
    <location>
        <begin position="1"/>
        <end position="23"/>
    </location>
</feature>
<dbReference type="EMBL" id="MIGC01000890">
    <property type="protein sequence ID" value="PHJ24006.1"/>
    <property type="molecule type" value="Genomic_DNA"/>
</dbReference>
<evidence type="ECO:0000313" key="4">
    <source>
        <dbReference type="Proteomes" id="UP000221165"/>
    </source>
</evidence>
<evidence type="ECO:0000256" key="2">
    <source>
        <dbReference type="SAM" id="SignalP"/>
    </source>
</evidence>
<dbReference type="GO" id="GO:0006508">
    <property type="term" value="P:proteolysis"/>
    <property type="evidence" value="ECO:0007669"/>
    <property type="project" value="UniProtKB-KW"/>
</dbReference>
<evidence type="ECO:0000256" key="1">
    <source>
        <dbReference type="SAM" id="MobiDB-lite"/>
    </source>
</evidence>
<accession>A0A2C6LAI5</accession>
<dbReference type="RefSeq" id="XP_067925680.1">
    <property type="nucleotide sequence ID" value="XM_068062344.1"/>
</dbReference>
<comment type="caution">
    <text evidence="3">The sequence shown here is derived from an EMBL/GenBank/DDBJ whole genome shotgun (WGS) entry which is preliminary data.</text>
</comment>
<evidence type="ECO:0000313" key="3">
    <source>
        <dbReference type="EMBL" id="PHJ24006.1"/>
    </source>
</evidence>
<dbReference type="OrthoDB" id="331329at2759"/>
<dbReference type="GeneID" id="94425555"/>
<dbReference type="AlphaFoldDB" id="A0A2C6LAI5"/>
<organism evidence="3 4">
    <name type="scientific">Cystoisospora suis</name>
    <dbReference type="NCBI Taxonomy" id="483139"/>
    <lineage>
        <taxon>Eukaryota</taxon>
        <taxon>Sar</taxon>
        <taxon>Alveolata</taxon>
        <taxon>Apicomplexa</taxon>
        <taxon>Conoidasida</taxon>
        <taxon>Coccidia</taxon>
        <taxon>Eucoccidiorida</taxon>
        <taxon>Eimeriorina</taxon>
        <taxon>Sarcocystidae</taxon>
        <taxon>Cystoisospora</taxon>
    </lineage>
</organism>
<keyword evidence="2" id="KW-0732">Signal</keyword>
<sequence length="231" mass="25020">MGGSSGQRLCWGAFAVVFVVIAAGPCQVTTSEAGDKSDTAVAPVSGTCAGSRTLSFFPPERIKEEDGKKSTGVDVRYSRARGLVGSENALKVEIPAIRGTGYVLVLLDIYPGLDIPEDLRNEIRTRLGGPRVQEDAEDGKTDEKDSKKKEEEKSVLFQKILREPTRKFGLTATAPEGIRVPATKKGVGSQHLYVSELTAEKAGDFTVAYASVRPWNINDDPQVYFALVHFD</sequence>
<name>A0A2C6LAI5_9APIC</name>
<keyword evidence="4" id="KW-1185">Reference proteome</keyword>
<gene>
    <name evidence="3" type="ORF">CSUI_002142</name>
</gene>
<feature type="chain" id="PRO_5012654621" evidence="2">
    <location>
        <begin position="24"/>
        <end position="231"/>
    </location>
</feature>
<reference evidence="3 4" key="1">
    <citation type="journal article" date="2017" name="Int. J. Parasitol.">
        <title>The genome of the protozoan parasite Cystoisospora suis and a reverse vaccinology approach to identify vaccine candidates.</title>
        <authorList>
            <person name="Palmieri N."/>
            <person name="Shrestha A."/>
            <person name="Ruttkowski B."/>
            <person name="Beck T."/>
            <person name="Vogl C."/>
            <person name="Tomley F."/>
            <person name="Blake D.P."/>
            <person name="Joachim A."/>
        </authorList>
    </citation>
    <scope>NUCLEOTIDE SEQUENCE [LARGE SCALE GENOMIC DNA]</scope>
    <source>
        <strain evidence="3 4">Wien I</strain>
    </source>
</reference>